<reference evidence="1" key="1">
    <citation type="submission" date="2020-03" db="EMBL/GenBank/DDBJ databases">
        <title>Five strains of Vibrio campbellii isolated from Mariana Trench.</title>
        <authorList>
            <person name="Liang J."/>
            <person name="Zhang X.-H."/>
        </authorList>
    </citation>
    <scope>NUCLEOTIDE SEQUENCE</scope>
    <source>
        <strain evidence="1">LJC014</strain>
    </source>
</reference>
<protein>
    <submittedName>
        <fullName evidence="1">Uncharacterized protein</fullName>
    </submittedName>
</protein>
<accession>A0AAE9N1L8</accession>
<dbReference type="AlphaFoldDB" id="A0AAE9N1L8"/>
<name>A0AAE9N1L8_9VIBR</name>
<organism evidence="1 2">
    <name type="scientific">Vibrio campbellii</name>
    <dbReference type="NCBI Taxonomy" id="680"/>
    <lineage>
        <taxon>Bacteria</taxon>
        <taxon>Pseudomonadati</taxon>
        <taxon>Pseudomonadota</taxon>
        <taxon>Gammaproteobacteria</taxon>
        <taxon>Vibrionales</taxon>
        <taxon>Vibrionaceae</taxon>
        <taxon>Vibrio</taxon>
    </lineage>
</organism>
<sequence length="61" mass="7074">MVSVTSLKVHTVRLAFQKRFLVLPVRFLRRCLFQVVSLSSRFETTPDLGASKHIKFVVRKV</sequence>
<evidence type="ECO:0000313" key="1">
    <source>
        <dbReference type="EMBL" id="UTZ27791.1"/>
    </source>
</evidence>
<dbReference type="Proteomes" id="UP001058687">
    <property type="component" value="Chromosome 1"/>
</dbReference>
<proteinExistence type="predicted"/>
<evidence type="ECO:0000313" key="2">
    <source>
        <dbReference type="Proteomes" id="UP001058687"/>
    </source>
</evidence>
<gene>
    <name evidence="1" type="ORF">HB761_14190</name>
</gene>
<dbReference type="EMBL" id="CP050467">
    <property type="protein sequence ID" value="UTZ27791.1"/>
    <property type="molecule type" value="Genomic_DNA"/>
</dbReference>